<accession>A0A1R1ERT9</accession>
<dbReference type="InterPro" id="IPR058620">
    <property type="entry name" value="YtrI_C"/>
</dbReference>
<keyword evidence="1" id="KW-0472">Membrane</keyword>
<evidence type="ECO:0000259" key="2">
    <source>
        <dbReference type="Pfam" id="PF26347"/>
    </source>
</evidence>
<keyword evidence="1" id="KW-1133">Transmembrane helix</keyword>
<gene>
    <name evidence="3" type="ORF">BK138_15520</name>
</gene>
<reference evidence="3 4" key="1">
    <citation type="submission" date="2016-11" db="EMBL/GenBank/DDBJ databases">
        <title>Paenibacillus species isolates.</title>
        <authorList>
            <person name="Beno S.M."/>
        </authorList>
    </citation>
    <scope>NUCLEOTIDE SEQUENCE [LARGE SCALE GENOMIC DNA]</scope>
    <source>
        <strain evidence="3 4">FSL R5-0378</strain>
    </source>
</reference>
<dbReference type="AlphaFoldDB" id="A0A1R1ERT9"/>
<keyword evidence="4" id="KW-1185">Reference proteome</keyword>
<proteinExistence type="predicted"/>
<feature type="domain" description="Sporulation membrane protein YtrI C-terminal" evidence="2">
    <location>
        <begin position="73"/>
        <end position="157"/>
    </location>
</feature>
<evidence type="ECO:0000313" key="4">
    <source>
        <dbReference type="Proteomes" id="UP000187172"/>
    </source>
</evidence>
<dbReference type="RefSeq" id="WP_076170475.1">
    <property type="nucleotide sequence ID" value="NZ_MRTP01000003.1"/>
</dbReference>
<evidence type="ECO:0000313" key="3">
    <source>
        <dbReference type="EMBL" id="OMF54573.1"/>
    </source>
</evidence>
<organism evidence="3 4">
    <name type="scientific">Paenibacillus rhizosphaerae</name>
    <dbReference type="NCBI Taxonomy" id="297318"/>
    <lineage>
        <taxon>Bacteria</taxon>
        <taxon>Bacillati</taxon>
        <taxon>Bacillota</taxon>
        <taxon>Bacilli</taxon>
        <taxon>Bacillales</taxon>
        <taxon>Paenibacillaceae</taxon>
        <taxon>Paenibacillus</taxon>
    </lineage>
</organism>
<feature type="transmembrane region" description="Helical" evidence="1">
    <location>
        <begin position="12"/>
        <end position="30"/>
    </location>
</feature>
<keyword evidence="1" id="KW-0812">Transmembrane</keyword>
<comment type="caution">
    <text evidence="3">The sequence shown here is derived from an EMBL/GenBank/DDBJ whole genome shotgun (WGS) entry which is preliminary data.</text>
</comment>
<protein>
    <recommendedName>
        <fullName evidence="2">Sporulation membrane protein YtrI C-terminal domain-containing protein</fullName>
    </recommendedName>
</protein>
<sequence length="167" mass="19422">MRIPPFSRYRHFSQLTAVFVLGAVIGSVVYNSVFHSSFDMLWASNQDLELRIQQYEDDIKTLKKYNNQQTVIKEIKIRAEQQDPPLDPVIVKEVIRKLGEDLEVLRGRNIFDIDEDSKIARNLLNRKIYRVRDKEYSIEIKTMLVAEGVLQIWIDIEPQSVASVGKS</sequence>
<dbReference type="EMBL" id="MRTP01000003">
    <property type="protein sequence ID" value="OMF54573.1"/>
    <property type="molecule type" value="Genomic_DNA"/>
</dbReference>
<dbReference type="Pfam" id="PF26347">
    <property type="entry name" value="YtrI_sporulation"/>
    <property type="match status" value="1"/>
</dbReference>
<dbReference type="STRING" id="297318.BK138_15520"/>
<name>A0A1R1ERT9_9BACL</name>
<dbReference type="Proteomes" id="UP000187172">
    <property type="component" value="Unassembled WGS sequence"/>
</dbReference>
<evidence type="ECO:0000256" key="1">
    <source>
        <dbReference type="SAM" id="Phobius"/>
    </source>
</evidence>